<evidence type="ECO:0008006" key="3">
    <source>
        <dbReference type="Google" id="ProtNLM"/>
    </source>
</evidence>
<gene>
    <name evidence="1" type="ORF">DYBT9623_00730</name>
</gene>
<dbReference type="Proteomes" id="UP000679725">
    <property type="component" value="Unassembled WGS sequence"/>
</dbReference>
<reference evidence="1 2" key="1">
    <citation type="submission" date="2021-04" db="EMBL/GenBank/DDBJ databases">
        <authorList>
            <person name="Rodrigo-Torres L."/>
            <person name="Arahal R. D."/>
            <person name="Lucena T."/>
        </authorList>
    </citation>
    <scope>NUCLEOTIDE SEQUENCE [LARGE SCALE GENOMIC DNA]</scope>
    <source>
        <strain evidence="1 2">CECT 9623</strain>
    </source>
</reference>
<keyword evidence="2" id="KW-1185">Reference proteome</keyword>
<dbReference type="EMBL" id="CAJRAU010000001">
    <property type="protein sequence ID" value="CAG5068002.1"/>
    <property type="molecule type" value="Genomic_DNA"/>
</dbReference>
<evidence type="ECO:0000313" key="2">
    <source>
        <dbReference type="Proteomes" id="UP000679725"/>
    </source>
</evidence>
<dbReference type="SUPFAM" id="SSF54427">
    <property type="entry name" value="NTF2-like"/>
    <property type="match status" value="1"/>
</dbReference>
<organism evidence="1 2">
    <name type="scientific">Dyadobacter linearis</name>
    <dbReference type="NCBI Taxonomy" id="2823330"/>
    <lineage>
        <taxon>Bacteria</taxon>
        <taxon>Pseudomonadati</taxon>
        <taxon>Bacteroidota</taxon>
        <taxon>Cytophagia</taxon>
        <taxon>Cytophagales</taxon>
        <taxon>Spirosomataceae</taxon>
        <taxon>Dyadobacter</taxon>
    </lineage>
</organism>
<dbReference type="InterPro" id="IPR009959">
    <property type="entry name" value="Cyclase_SnoaL-like"/>
</dbReference>
<dbReference type="Pfam" id="PF07366">
    <property type="entry name" value="SnoaL"/>
    <property type="match status" value="1"/>
</dbReference>
<accession>A0ABM8UKQ7</accession>
<dbReference type="Gene3D" id="3.10.450.50">
    <property type="match status" value="1"/>
</dbReference>
<evidence type="ECO:0000313" key="1">
    <source>
        <dbReference type="EMBL" id="CAG5068002.1"/>
    </source>
</evidence>
<comment type="caution">
    <text evidence="1">The sequence shown here is derived from an EMBL/GenBank/DDBJ whole genome shotgun (WGS) entry which is preliminary data.</text>
</comment>
<proteinExistence type="predicted"/>
<name>A0ABM8UKQ7_9BACT</name>
<dbReference type="RefSeq" id="WP_215232123.1">
    <property type="nucleotide sequence ID" value="NZ_CAJRAU010000001.1"/>
</dbReference>
<sequence>MNIRNKTMEQNSTNEEPLSPKEVVRLFLDEVRSGRFPEKAHVYMADTVIAHQINSENPVSIQRTPENYAEHVRDFLRMFGQFDFKVTELLAEDNKVYARWVQTGKHLEEMNGVKPTGKPLIEFTSAVYRIENGKIVEYWLQNDRLGMEMQLRENQ</sequence>
<dbReference type="InterPro" id="IPR032710">
    <property type="entry name" value="NTF2-like_dom_sf"/>
</dbReference>
<protein>
    <recommendedName>
        <fullName evidence="3">SnoaL-like polyketide cyclase</fullName>
    </recommendedName>
</protein>